<dbReference type="EMBL" id="WHZW01000015">
    <property type="protein sequence ID" value="NEG89945.1"/>
    <property type="molecule type" value="Genomic_DNA"/>
</dbReference>
<gene>
    <name evidence="3" type="ORF">GFD25_08110</name>
</gene>
<accession>A0A6N9Z746</accession>
<sequence>MTTTADSNGTNTAAARTVIAPNHPALRTMGRIDDADPTRPVWVYPYTQTAFRFTGTSLTATLENHWNYGDTKIGVVIDGVQTAVRVPSGVTDPDHAPDYGPVTVTLADHLPDIEHEAIVFKRQDGQNYFTLFGFGLDADATVMPPLDPAPARRIEVFGDSVSCGERNEASLYVGKADPDVDLSGYSNAWYSYDAIVARDLGAQLHDVSQGGASLIDGIGWFRGPDYIGQESIWDRIEYNPTLGETKPWDFSRYTPQVAIVAIGQNDAHPHDFMADDYDGEQATRWRARYVDFLRAIHAQYPKATIVCITTLLMHDPAWDRAIDEAVRTFNGTADEPPTAAFGYPIEPTDADAVRADAAQTSNVTTGTTTGRTVAHHFMFTRNGSATPGHPRVAEHEEMARELTAFIKSLGNDIWED</sequence>
<feature type="domain" description="SGNH hydrolase-type esterase" evidence="1">
    <location>
        <begin position="156"/>
        <end position="330"/>
    </location>
</feature>
<proteinExistence type="predicted"/>
<dbReference type="InterPro" id="IPR013830">
    <property type="entry name" value="SGNH_hydro"/>
</dbReference>
<name>A0A6N9Z746_9BIFI</name>
<dbReference type="PANTHER" id="PTHR37834:SF2">
    <property type="entry name" value="ESTERASE, SGNH HYDROLASE-TYPE"/>
    <property type="match status" value="1"/>
</dbReference>
<dbReference type="Proteomes" id="UP000469194">
    <property type="component" value="Unassembled WGS sequence"/>
</dbReference>
<evidence type="ECO:0000259" key="2">
    <source>
        <dbReference type="Pfam" id="PF17996"/>
    </source>
</evidence>
<dbReference type="InterPro" id="IPR040794">
    <property type="entry name" value="CE2_N"/>
</dbReference>
<evidence type="ECO:0000313" key="3">
    <source>
        <dbReference type="EMBL" id="NEG89945.1"/>
    </source>
</evidence>
<dbReference type="PANTHER" id="PTHR37834">
    <property type="entry name" value="GDSL-LIKE LIPASE/ACYLHYDROLASE DOMAIN PROTEIN (AFU_ORTHOLOGUE AFUA_2G00620)"/>
    <property type="match status" value="1"/>
</dbReference>
<dbReference type="SUPFAM" id="SSF52266">
    <property type="entry name" value="SGNH hydrolase"/>
    <property type="match status" value="1"/>
</dbReference>
<comment type="caution">
    <text evidence="3">The sequence shown here is derived from an EMBL/GenBank/DDBJ whole genome shotgun (WGS) entry which is preliminary data.</text>
</comment>
<dbReference type="Gene3D" id="2.60.120.260">
    <property type="entry name" value="Galactose-binding domain-like"/>
    <property type="match status" value="1"/>
</dbReference>
<dbReference type="Pfam" id="PF17996">
    <property type="entry name" value="CE2_N"/>
    <property type="match status" value="1"/>
</dbReference>
<evidence type="ECO:0000259" key="1">
    <source>
        <dbReference type="Pfam" id="PF13472"/>
    </source>
</evidence>
<reference evidence="3 4" key="1">
    <citation type="submission" date="2019-10" db="EMBL/GenBank/DDBJ databases">
        <title>Bifidobacterium from non-human primates.</title>
        <authorList>
            <person name="Modesto M."/>
        </authorList>
    </citation>
    <scope>NUCLEOTIDE SEQUENCE [LARGE SCALE GENOMIC DNA]</scope>
    <source>
        <strain evidence="3 4">TRE17</strain>
    </source>
</reference>
<dbReference type="InterPro" id="IPR036514">
    <property type="entry name" value="SGNH_hydro_sf"/>
</dbReference>
<organism evidence="3 4">
    <name type="scientific">Bifidobacterium aerophilum</name>
    <dbReference type="NCBI Taxonomy" id="1798155"/>
    <lineage>
        <taxon>Bacteria</taxon>
        <taxon>Bacillati</taxon>
        <taxon>Actinomycetota</taxon>
        <taxon>Actinomycetes</taxon>
        <taxon>Bifidobacteriales</taxon>
        <taxon>Bifidobacteriaceae</taxon>
        <taxon>Bifidobacterium</taxon>
    </lineage>
</organism>
<dbReference type="Pfam" id="PF13472">
    <property type="entry name" value="Lipase_GDSL_2"/>
    <property type="match status" value="1"/>
</dbReference>
<dbReference type="InterPro" id="IPR052762">
    <property type="entry name" value="PCW_deacetylase/CE"/>
</dbReference>
<protein>
    <submittedName>
        <fullName evidence="3">Electron transporter RnfD</fullName>
    </submittedName>
</protein>
<dbReference type="Gene3D" id="3.40.50.1110">
    <property type="entry name" value="SGNH hydrolase"/>
    <property type="match status" value="1"/>
</dbReference>
<keyword evidence="4" id="KW-1185">Reference proteome</keyword>
<feature type="domain" description="Carbohydrate esterase 2 N-terminal" evidence="2">
    <location>
        <begin position="29"/>
        <end position="145"/>
    </location>
</feature>
<dbReference type="AlphaFoldDB" id="A0A6N9Z746"/>
<evidence type="ECO:0000313" key="4">
    <source>
        <dbReference type="Proteomes" id="UP000469194"/>
    </source>
</evidence>